<reference evidence="1" key="1">
    <citation type="journal article" date="2014" name="Front. Microbiol.">
        <title>High frequency of phylogenetically diverse reductive dehalogenase-homologous genes in deep subseafloor sedimentary metagenomes.</title>
        <authorList>
            <person name="Kawai M."/>
            <person name="Futagami T."/>
            <person name="Toyoda A."/>
            <person name="Takaki Y."/>
            <person name="Nishi S."/>
            <person name="Hori S."/>
            <person name="Arai W."/>
            <person name="Tsubouchi T."/>
            <person name="Morono Y."/>
            <person name="Uchiyama I."/>
            <person name="Ito T."/>
            <person name="Fujiyama A."/>
            <person name="Inagaki F."/>
            <person name="Takami H."/>
        </authorList>
    </citation>
    <scope>NUCLEOTIDE SEQUENCE</scope>
    <source>
        <strain evidence="1">Expedition CK06-06</strain>
    </source>
</reference>
<sequence length="94" mass="10459">MQRKKLFIILIGFLSIMIVFSAIQDDFSNNYQHHSSVADPQLSRTLEGADNLLVVGIGRTTNLSAYGLVNIKDRLTILNNNNNPINSILFGLKV</sequence>
<comment type="caution">
    <text evidence="1">The sequence shown here is derived from an EMBL/GenBank/DDBJ whole genome shotgun (WGS) entry which is preliminary data.</text>
</comment>
<gene>
    <name evidence="1" type="ORF">S01H1_07789</name>
</gene>
<dbReference type="EMBL" id="BARS01004000">
    <property type="protein sequence ID" value="GAF71460.1"/>
    <property type="molecule type" value="Genomic_DNA"/>
</dbReference>
<name>X0T5Z1_9ZZZZ</name>
<proteinExistence type="predicted"/>
<feature type="non-terminal residue" evidence="1">
    <location>
        <position position="94"/>
    </location>
</feature>
<organism evidence="1">
    <name type="scientific">marine sediment metagenome</name>
    <dbReference type="NCBI Taxonomy" id="412755"/>
    <lineage>
        <taxon>unclassified sequences</taxon>
        <taxon>metagenomes</taxon>
        <taxon>ecological metagenomes</taxon>
    </lineage>
</organism>
<protein>
    <submittedName>
        <fullName evidence="1">Uncharacterized protein</fullName>
    </submittedName>
</protein>
<evidence type="ECO:0000313" key="1">
    <source>
        <dbReference type="EMBL" id="GAF71460.1"/>
    </source>
</evidence>
<accession>X0T5Z1</accession>
<dbReference type="AlphaFoldDB" id="X0T5Z1"/>